<accession>A0A8D3XXH4</accession>
<evidence type="ECO:0000313" key="3">
    <source>
        <dbReference type="EMBL" id="SDL90435.1"/>
    </source>
</evidence>
<dbReference type="Gene3D" id="1.25.40.10">
    <property type="entry name" value="Tetratricopeptide repeat domain"/>
    <property type="match status" value="1"/>
</dbReference>
<reference evidence="4" key="1">
    <citation type="submission" date="2014-03" db="EMBL/GenBank/DDBJ databases">
        <title>Complete genome of Pseudomonas balearica DSM 6083T, a sewage water isolate from an enrichment with 2-methylnaphthalene.</title>
        <authorList>
            <person name="Salva-Serra F."/>
            <person name="Jaen-Luchoro D."/>
            <person name="Busquets A."/>
            <person name="Pena A."/>
            <person name="Gomila M."/>
            <person name="Bosch R."/>
            <person name="Nogales B."/>
            <person name="Garcia-Valdes E."/>
            <person name="Lalucat J."/>
            <person name="Bennasar A."/>
        </authorList>
    </citation>
    <scope>NUCLEOTIDE SEQUENCE [LARGE SCALE GENOMIC DNA]</scope>
    <source>
        <strain evidence="4">DSM 6083</strain>
    </source>
</reference>
<dbReference type="SUPFAM" id="SSF48452">
    <property type="entry name" value="TPR-like"/>
    <property type="match status" value="1"/>
</dbReference>
<dbReference type="SMART" id="SM00028">
    <property type="entry name" value="TPR"/>
    <property type="match status" value="2"/>
</dbReference>
<evidence type="ECO:0000313" key="2">
    <source>
        <dbReference type="EMBL" id="AJE13513.1"/>
    </source>
</evidence>
<feature type="repeat" description="TPR" evidence="1">
    <location>
        <begin position="16"/>
        <end position="49"/>
    </location>
</feature>
<dbReference type="Pfam" id="PF14559">
    <property type="entry name" value="TPR_19"/>
    <property type="match status" value="1"/>
</dbReference>
<reference evidence="3 5" key="2">
    <citation type="submission" date="2016-10" db="EMBL/GenBank/DDBJ databases">
        <authorList>
            <person name="Varghese N."/>
            <person name="Submissions S."/>
        </authorList>
    </citation>
    <scope>NUCLEOTIDE SEQUENCE [LARGE SCALE GENOMIC DNA]</scope>
    <source>
        <strain evidence="3 5">DSM 6083</strain>
    </source>
</reference>
<dbReference type="AlphaFoldDB" id="A0A8D3XXH4"/>
<dbReference type="GeneID" id="77258324"/>
<evidence type="ECO:0000256" key="1">
    <source>
        <dbReference type="PROSITE-ProRule" id="PRU00339"/>
    </source>
</evidence>
<organism evidence="2 4">
    <name type="scientific">Stutzerimonas balearica DSM 6083</name>
    <dbReference type="NCBI Taxonomy" id="1123016"/>
    <lineage>
        <taxon>Bacteria</taxon>
        <taxon>Pseudomonadati</taxon>
        <taxon>Pseudomonadota</taxon>
        <taxon>Gammaproteobacteria</taxon>
        <taxon>Pseudomonadales</taxon>
        <taxon>Pseudomonadaceae</taxon>
        <taxon>Stutzerimonas</taxon>
    </lineage>
</organism>
<sequence length="105" mass="11539">MLESLEKMLAQGIDNPMLRFGLGKGYLDAEQPAKAVEHLRRCVEMNPRYSAAWKLLGKAMQAAGDSAGARHAWEQGIAAAAEQGDKQAEREMAVFLKRLGRLTPD</sequence>
<dbReference type="EMBL" id="FNHO01000001">
    <property type="protein sequence ID" value="SDL90435.1"/>
    <property type="molecule type" value="Genomic_DNA"/>
</dbReference>
<keyword evidence="1" id="KW-0802">TPR repeat</keyword>
<evidence type="ECO:0000313" key="4">
    <source>
        <dbReference type="Proteomes" id="UP000031271"/>
    </source>
</evidence>
<dbReference type="InterPro" id="IPR011990">
    <property type="entry name" value="TPR-like_helical_dom_sf"/>
</dbReference>
<dbReference type="Proteomes" id="UP000031271">
    <property type="component" value="Chromosome"/>
</dbReference>
<keyword evidence="5" id="KW-1185">Reference proteome</keyword>
<dbReference type="KEGG" id="pbm:CL52_00070"/>
<dbReference type="RefSeq" id="WP_041110371.1">
    <property type="nucleotide sequence ID" value="NZ_CP007511.1"/>
</dbReference>
<dbReference type="PROSITE" id="PS50005">
    <property type="entry name" value="TPR"/>
    <property type="match status" value="1"/>
</dbReference>
<proteinExistence type="predicted"/>
<dbReference type="EMBL" id="CP007511">
    <property type="protein sequence ID" value="AJE13513.1"/>
    <property type="molecule type" value="Genomic_DNA"/>
</dbReference>
<name>A0A8D3XXH4_9GAMM</name>
<gene>
    <name evidence="2" type="ORF">CL52_00070</name>
    <name evidence="3" type="ORF">SAMN05660875_10110</name>
</gene>
<dbReference type="Proteomes" id="UP000182276">
    <property type="component" value="Unassembled WGS sequence"/>
</dbReference>
<reference evidence="2 4" key="3">
    <citation type="journal article" name="Genome Announc.">
        <title>Complete Genome Sequence of Pseudomonas balearica DSM 6083T.</title>
        <authorList>
            <person name="Bennasar-Figueras A."/>
            <person name="Salva-Serra F."/>
            <person name="Jaen-Luchoro D."/>
            <person name="Segui C."/>
            <person name="Aliaga F."/>
            <person name="Busquets A."/>
            <person name="Gomila M."/>
            <person name="Moore E.R."/>
            <person name="Lalucat J."/>
        </authorList>
    </citation>
    <scope>NUCLEOTIDE SEQUENCE [LARGE SCALE GENOMIC DNA]</scope>
    <source>
        <strain evidence="4">DSM 6083</strain>
        <strain evidence="2">DSM6083</strain>
    </source>
</reference>
<evidence type="ECO:0000313" key="5">
    <source>
        <dbReference type="Proteomes" id="UP000182276"/>
    </source>
</evidence>
<protein>
    <submittedName>
        <fullName evidence="3">Tetratricopeptide repeat-containing protein</fullName>
    </submittedName>
</protein>
<dbReference type="InterPro" id="IPR019734">
    <property type="entry name" value="TPR_rpt"/>
</dbReference>